<feature type="region of interest" description="Disordered" evidence="1">
    <location>
        <begin position="48"/>
        <end position="89"/>
    </location>
</feature>
<evidence type="ECO:0000256" key="1">
    <source>
        <dbReference type="SAM" id="MobiDB-lite"/>
    </source>
</evidence>
<organism evidence="2 3">
    <name type="scientific">Rhodococcus baikonurensis</name>
    <dbReference type="NCBI Taxonomy" id="172041"/>
    <lineage>
        <taxon>Bacteria</taxon>
        <taxon>Bacillati</taxon>
        <taxon>Actinomycetota</taxon>
        <taxon>Actinomycetes</taxon>
        <taxon>Mycobacteriales</taxon>
        <taxon>Nocardiaceae</taxon>
        <taxon>Rhodococcus</taxon>
        <taxon>Rhodococcus erythropolis group</taxon>
    </lineage>
</organism>
<evidence type="ECO:0000313" key="2">
    <source>
        <dbReference type="EMBL" id="MFB9781440.1"/>
    </source>
</evidence>
<keyword evidence="3" id="KW-1185">Reference proteome</keyword>
<dbReference type="Proteomes" id="UP001589587">
    <property type="component" value="Unassembled WGS sequence"/>
</dbReference>
<feature type="compositionally biased region" description="Basic and acidic residues" evidence="1">
    <location>
        <begin position="48"/>
        <end position="57"/>
    </location>
</feature>
<proteinExistence type="predicted"/>
<dbReference type="RefSeq" id="WP_047269955.1">
    <property type="nucleotide sequence ID" value="NZ_JBHMAS010000048.1"/>
</dbReference>
<feature type="compositionally biased region" description="Basic and acidic residues" evidence="1">
    <location>
        <begin position="71"/>
        <end position="89"/>
    </location>
</feature>
<protein>
    <submittedName>
        <fullName evidence="2">Uncharacterized protein</fullName>
    </submittedName>
</protein>
<reference evidence="2 3" key="1">
    <citation type="submission" date="2024-09" db="EMBL/GenBank/DDBJ databases">
        <authorList>
            <person name="Sun Q."/>
            <person name="Mori K."/>
        </authorList>
    </citation>
    <scope>NUCLEOTIDE SEQUENCE [LARGE SCALE GENOMIC DNA]</scope>
    <source>
        <strain evidence="2 3">JCM 11411</strain>
    </source>
</reference>
<dbReference type="EMBL" id="JBHMAS010000048">
    <property type="protein sequence ID" value="MFB9781440.1"/>
    <property type="molecule type" value="Genomic_DNA"/>
</dbReference>
<comment type="caution">
    <text evidence="2">The sequence shown here is derived from an EMBL/GenBank/DDBJ whole genome shotgun (WGS) entry which is preliminary data.</text>
</comment>
<name>A0ABV5XG33_9NOCA</name>
<evidence type="ECO:0000313" key="3">
    <source>
        <dbReference type="Proteomes" id="UP001589587"/>
    </source>
</evidence>
<sequence>MSTIASTRSLLADRINLWATIGAEKRWMRTSPSFPLLPASLGRAQFTDRSDLTRDIPADEATDSPGVVRTKHIEGAPRPRRDADTTLEN</sequence>
<accession>A0ABV5XG33</accession>
<gene>
    <name evidence="2" type="ORF">ACFFQ6_17260</name>
</gene>